<keyword evidence="2" id="KW-0805">Transcription regulation</keyword>
<dbReference type="GO" id="GO:0006325">
    <property type="term" value="P:chromatin organization"/>
    <property type="evidence" value="ECO:0007669"/>
    <property type="project" value="UniProtKB-ARBA"/>
</dbReference>
<dbReference type="SUPFAM" id="SSF47370">
    <property type="entry name" value="Bromodomain"/>
    <property type="match status" value="1"/>
</dbReference>
<dbReference type="SMART" id="SM00576">
    <property type="entry name" value="BTP"/>
    <property type="match status" value="1"/>
</dbReference>
<dbReference type="GO" id="GO:0005198">
    <property type="term" value="F:structural molecule activity"/>
    <property type="evidence" value="ECO:0007669"/>
    <property type="project" value="TreeGrafter"/>
</dbReference>
<dbReference type="GO" id="GO:0000124">
    <property type="term" value="C:SAGA complex"/>
    <property type="evidence" value="ECO:0007669"/>
    <property type="project" value="InterPro"/>
</dbReference>
<dbReference type="InterPro" id="IPR018359">
    <property type="entry name" value="Bromodomain_CS"/>
</dbReference>
<accession>A0A1Y2BX90</accession>
<evidence type="ECO:0000256" key="6">
    <source>
        <dbReference type="PROSITE-ProRule" id="PRU00035"/>
    </source>
</evidence>
<keyword evidence="4" id="KW-0804">Transcription</keyword>
<feature type="compositionally biased region" description="Low complexity" evidence="7">
    <location>
        <begin position="148"/>
        <end position="163"/>
    </location>
</feature>
<feature type="compositionally biased region" description="Pro residues" evidence="7">
    <location>
        <begin position="584"/>
        <end position="594"/>
    </location>
</feature>
<dbReference type="PRINTS" id="PR00503">
    <property type="entry name" value="BROMODOMAIN"/>
</dbReference>
<dbReference type="GO" id="GO:0006357">
    <property type="term" value="P:regulation of transcription by RNA polymerase II"/>
    <property type="evidence" value="ECO:0007669"/>
    <property type="project" value="TreeGrafter"/>
</dbReference>
<dbReference type="Proteomes" id="UP000193642">
    <property type="component" value="Unassembled WGS sequence"/>
</dbReference>
<feature type="region of interest" description="Disordered" evidence="7">
    <location>
        <begin position="583"/>
        <end position="602"/>
    </location>
</feature>
<dbReference type="Pfam" id="PF00439">
    <property type="entry name" value="Bromodomain"/>
    <property type="match status" value="1"/>
</dbReference>
<feature type="compositionally biased region" description="Basic and acidic residues" evidence="7">
    <location>
        <begin position="847"/>
        <end position="874"/>
    </location>
</feature>
<evidence type="ECO:0000259" key="8">
    <source>
        <dbReference type="PROSITE" id="PS50014"/>
    </source>
</evidence>
<feature type="domain" description="Bromo" evidence="8">
    <location>
        <begin position="240"/>
        <end position="310"/>
    </location>
</feature>
<protein>
    <recommendedName>
        <fullName evidence="8">Bromo domain-containing protein</fullName>
    </recommendedName>
</protein>
<comment type="caution">
    <text evidence="9">The sequence shown here is derived from an EMBL/GenBank/DDBJ whole genome shotgun (WGS) entry which is preliminary data.</text>
</comment>
<dbReference type="EMBL" id="MCGO01000040">
    <property type="protein sequence ID" value="ORY39389.1"/>
    <property type="molecule type" value="Genomic_DNA"/>
</dbReference>
<keyword evidence="3 6" id="KW-0103">Bromodomain</keyword>
<evidence type="ECO:0000256" key="4">
    <source>
        <dbReference type="ARBA" id="ARBA00023163"/>
    </source>
</evidence>
<feature type="compositionally biased region" description="Low complexity" evidence="7">
    <location>
        <begin position="85"/>
        <end position="101"/>
    </location>
</feature>
<dbReference type="InterPro" id="IPR009072">
    <property type="entry name" value="Histone-fold"/>
</dbReference>
<sequence length="898" mass="99909">MEQLLPLARHLHRTRIDQQYLDSAQRTAFVAALESSETWSLFSGSAESFSVRTMLFDQFLGFGVGGFGGGVVVVSGAADADVARAANGNTDNSNSNSSTNETSDEQQIAANVPIDDSFYSLEFDRVFISQYNPDEAPKVRDIQQNHEAAAASSTADSSKKAGAQRQTTSNVPMPEKNDDPDNLKFLFDVISKNTRPEKEKELKNLVQRLKRSRSKWAHDYRIGQEVLYEALEKTLIELKNYTEHSEPFLVRVSKKDVPDYYDVIKNPMDLGTMTKKLTNLEYMSKDDFASDLSLIWSNCLTFNVQPDSIYRKKAFMMKRKSLDLLKRVPDIKIIVKPQEPESESDDDEKDEDKGGEVVSKRAAAKASNLAGSSAARKTPAPVEEPPIIINFDDDEPMGEAATPAVAVGAGEPTSRTATPAPQVDGGEIKRESTPDVKTDVKKDPGSNSVPMATGPDAPTAPTPEDGPEFDEDYVAGASIQVKKYLDVTEELRKNNYMSREHSLNTPSFGDRFAVSRNPAGFQTFLESFNEFCERNIKRKSGKLDDEADKDGKVTKLIAKNVEFLRKIKDIHCRIIARMTDDPNLIPPPRVPPPSKTDAERSARMPDFVVTPDAADAIMTQLTSRLLMHTGFDAIQGSALAILNDIGIQYMQNLGKTLRLYVDKEDQTLSHEDILKRTLQVNGVENANKLDLYVRNDIQRYSVKLFDLKKKLSLIGNFLEDLGVDFLNLKDLGIDVTSIPLEVWNRKADSASKIKKREFSKEGSAIPGNSFDQVDPETQWKPVNPSSVIGILKTFYNARAETNDMRDDEEQEIKSKAFQKTKAMVKQANLGRKKHTAAEIAKLAKQTDLAKSKEEAKRKREAEKAEKAKLKEEKKLVKKSKGNPPLPQPQFPAVPGGSM</sequence>
<dbReference type="PANTHER" id="PTHR47343">
    <property type="entry name" value="TRANSCRIPTIONAL ACTIVATOR SPT7"/>
    <property type="match status" value="1"/>
</dbReference>
<evidence type="ECO:0000256" key="1">
    <source>
        <dbReference type="ARBA" id="ARBA00004123"/>
    </source>
</evidence>
<feature type="compositionally biased region" description="Low complexity" evidence="7">
    <location>
        <begin position="452"/>
        <end position="463"/>
    </location>
</feature>
<dbReference type="PANTHER" id="PTHR47343:SF1">
    <property type="entry name" value="TRANSCRIPTIONAL ACTIVATOR SPT7"/>
    <property type="match status" value="1"/>
</dbReference>
<dbReference type="PROSITE" id="PS50014">
    <property type="entry name" value="BROMODOMAIN_2"/>
    <property type="match status" value="1"/>
</dbReference>
<feature type="region of interest" description="Disordered" evidence="7">
    <location>
        <begin position="85"/>
        <end position="106"/>
    </location>
</feature>
<dbReference type="InterPro" id="IPR036427">
    <property type="entry name" value="Bromodomain-like_sf"/>
</dbReference>
<dbReference type="STRING" id="329046.A0A1Y2BX90"/>
<dbReference type="CDD" id="cd22927">
    <property type="entry name" value="HFD_SPT7"/>
    <property type="match status" value="1"/>
</dbReference>
<dbReference type="InterPro" id="IPR037782">
    <property type="entry name" value="Spt7"/>
</dbReference>
<evidence type="ECO:0000256" key="7">
    <source>
        <dbReference type="SAM" id="MobiDB-lite"/>
    </source>
</evidence>
<proteinExistence type="predicted"/>
<dbReference type="PROSITE" id="PS00633">
    <property type="entry name" value="BROMODOMAIN_1"/>
    <property type="match status" value="1"/>
</dbReference>
<dbReference type="InterPro" id="IPR006565">
    <property type="entry name" value="BTP"/>
</dbReference>
<evidence type="ECO:0000313" key="10">
    <source>
        <dbReference type="Proteomes" id="UP000193642"/>
    </source>
</evidence>
<dbReference type="SMART" id="SM00297">
    <property type="entry name" value="BROMO"/>
    <property type="match status" value="1"/>
</dbReference>
<dbReference type="Gene3D" id="1.10.20.10">
    <property type="entry name" value="Histone, subunit A"/>
    <property type="match status" value="1"/>
</dbReference>
<dbReference type="GO" id="GO:0005634">
    <property type="term" value="C:nucleus"/>
    <property type="evidence" value="ECO:0007669"/>
    <property type="project" value="UniProtKB-SubCell"/>
</dbReference>
<dbReference type="OrthoDB" id="21449at2759"/>
<name>A0A1Y2BX90_9FUNG</name>
<feature type="region of interest" description="Disordered" evidence="7">
    <location>
        <begin position="144"/>
        <end position="180"/>
    </location>
</feature>
<evidence type="ECO:0000256" key="3">
    <source>
        <dbReference type="ARBA" id="ARBA00023117"/>
    </source>
</evidence>
<feature type="compositionally biased region" description="Basic and acidic residues" evidence="7">
    <location>
        <begin position="426"/>
        <end position="444"/>
    </location>
</feature>
<dbReference type="GO" id="GO:0046982">
    <property type="term" value="F:protein heterodimerization activity"/>
    <property type="evidence" value="ECO:0007669"/>
    <property type="project" value="InterPro"/>
</dbReference>
<keyword evidence="10" id="KW-1185">Reference proteome</keyword>
<feature type="region of interest" description="Disordered" evidence="7">
    <location>
        <begin position="844"/>
        <end position="898"/>
    </location>
</feature>
<keyword evidence="5" id="KW-0539">Nucleus</keyword>
<evidence type="ECO:0000313" key="9">
    <source>
        <dbReference type="EMBL" id="ORY39389.1"/>
    </source>
</evidence>
<evidence type="ECO:0000256" key="5">
    <source>
        <dbReference type="ARBA" id="ARBA00023242"/>
    </source>
</evidence>
<gene>
    <name evidence="9" type="ORF">BCR33DRAFT_788396</name>
</gene>
<dbReference type="InterPro" id="IPR001487">
    <property type="entry name" value="Bromodomain"/>
</dbReference>
<feature type="compositionally biased region" description="Acidic residues" evidence="7">
    <location>
        <begin position="340"/>
        <end position="350"/>
    </location>
</feature>
<comment type="subcellular location">
    <subcellularLocation>
        <location evidence="1">Nucleus</location>
    </subcellularLocation>
</comment>
<dbReference type="AlphaFoldDB" id="A0A1Y2BX90"/>
<dbReference type="GO" id="GO:0046695">
    <property type="term" value="C:SLIK (SAGA-like) complex"/>
    <property type="evidence" value="ECO:0007669"/>
    <property type="project" value="InterPro"/>
</dbReference>
<reference evidence="9 10" key="1">
    <citation type="submission" date="2016-07" db="EMBL/GenBank/DDBJ databases">
        <title>Pervasive Adenine N6-methylation of Active Genes in Fungi.</title>
        <authorList>
            <consortium name="DOE Joint Genome Institute"/>
            <person name="Mondo S.J."/>
            <person name="Dannebaum R.O."/>
            <person name="Kuo R.C."/>
            <person name="Labutti K."/>
            <person name="Haridas S."/>
            <person name="Kuo A."/>
            <person name="Salamov A."/>
            <person name="Ahrendt S.R."/>
            <person name="Lipzen A."/>
            <person name="Sullivan W."/>
            <person name="Andreopoulos W.B."/>
            <person name="Clum A."/>
            <person name="Lindquist E."/>
            <person name="Daum C."/>
            <person name="Ramamoorthy G.K."/>
            <person name="Gryganskyi A."/>
            <person name="Culley D."/>
            <person name="Magnuson J.K."/>
            <person name="James T.Y."/>
            <person name="O'Malley M.A."/>
            <person name="Stajich J.E."/>
            <person name="Spatafora J.W."/>
            <person name="Visel A."/>
            <person name="Grigoriev I.V."/>
        </authorList>
    </citation>
    <scope>NUCLEOTIDE SEQUENCE [LARGE SCALE GENOMIC DNA]</scope>
    <source>
        <strain evidence="9 10">JEL800</strain>
    </source>
</reference>
<dbReference type="Gene3D" id="1.20.920.10">
    <property type="entry name" value="Bromodomain-like"/>
    <property type="match status" value="1"/>
</dbReference>
<dbReference type="Pfam" id="PF07524">
    <property type="entry name" value="Bromo_TP"/>
    <property type="match status" value="1"/>
</dbReference>
<organism evidence="9 10">
    <name type="scientific">Rhizoclosmatium globosum</name>
    <dbReference type="NCBI Taxonomy" id="329046"/>
    <lineage>
        <taxon>Eukaryota</taxon>
        <taxon>Fungi</taxon>
        <taxon>Fungi incertae sedis</taxon>
        <taxon>Chytridiomycota</taxon>
        <taxon>Chytridiomycota incertae sedis</taxon>
        <taxon>Chytridiomycetes</taxon>
        <taxon>Chytridiales</taxon>
        <taxon>Chytriomycetaceae</taxon>
        <taxon>Rhizoclosmatium</taxon>
    </lineage>
</organism>
<feature type="region of interest" description="Disordered" evidence="7">
    <location>
        <begin position="336"/>
        <end position="470"/>
    </location>
</feature>
<evidence type="ECO:0000256" key="2">
    <source>
        <dbReference type="ARBA" id="ARBA00023015"/>
    </source>
</evidence>